<sequence length="347" mass="36611">MTSEPVLVTGGSGFLAGHCILQLLRAGHDVRVTLRAPAREAALRAALAKAGVDAGSRLEVAIADLMRDDGWDEAAKGCSHVLHVASPLAAAAPKDEDELIRPAREGTLRVLRAAQRAGAKRVVLTSSFAAIGYGRVLKRPYDERDWTKADAPGLAAYPKSKTLAERAAWDFVDGEGQGLELAVVNPVGIFGPLLGPDLSASILLLKTMLEGRLWAVPRLMFGVVDVRDVADLHLRAMVDPAAAGERFLATAGDFMTMQAIAQVLKDGLGARAAGVSTRVLPDWLVRFAARFSATARQAATPELGRLKNATSAKAIAMLGWQPRPAAQALVATGESLFALGLVSPPRP</sequence>
<dbReference type="Pfam" id="PF01370">
    <property type="entry name" value="Epimerase"/>
    <property type="match status" value="1"/>
</dbReference>
<dbReference type="RefSeq" id="WP_055726403.1">
    <property type="nucleotide sequence ID" value="NZ_FUYX01000009.1"/>
</dbReference>
<dbReference type="CDD" id="cd05227">
    <property type="entry name" value="AR_SDR_e"/>
    <property type="match status" value="1"/>
</dbReference>
<evidence type="ECO:0000256" key="2">
    <source>
        <dbReference type="ARBA" id="ARBA00023445"/>
    </source>
</evidence>
<evidence type="ECO:0000313" key="6">
    <source>
        <dbReference type="Proteomes" id="UP000051562"/>
    </source>
</evidence>
<evidence type="ECO:0000313" key="4">
    <source>
        <dbReference type="EMBL" id="KQK32458.1"/>
    </source>
</evidence>
<dbReference type="InterPro" id="IPR050425">
    <property type="entry name" value="NAD(P)_dehydrat-like"/>
</dbReference>
<dbReference type="EMBL" id="LMAR01000001">
    <property type="protein sequence ID" value="KQK32458.1"/>
    <property type="molecule type" value="Genomic_DNA"/>
</dbReference>
<dbReference type="OrthoDB" id="9778052at2"/>
<evidence type="ECO:0000313" key="7">
    <source>
        <dbReference type="Proteomes" id="UP000190130"/>
    </source>
</evidence>
<evidence type="ECO:0000256" key="1">
    <source>
        <dbReference type="ARBA" id="ARBA00023002"/>
    </source>
</evidence>
<evidence type="ECO:0000259" key="3">
    <source>
        <dbReference type="Pfam" id="PF01370"/>
    </source>
</evidence>
<organism evidence="4 6">
    <name type="scientific">Bosea thiooxidans</name>
    <dbReference type="NCBI Taxonomy" id="53254"/>
    <lineage>
        <taxon>Bacteria</taxon>
        <taxon>Pseudomonadati</taxon>
        <taxon>Pseudomonadota</taxon>
        <taxon>Alphaproteobacteria</taxon>
        <taxon>Hyphomicrobiales</taxon>
        <taxon>Boseaceae</taxon>
        <taxon>Bosea</taxon>
    </lineage>
</organism>
<dbReference type="InterPro" id="IPR001509">
    <property type="entry name" value="Epimerase_deHydtase"/>
</dbReference>
<keyword evidence="1" id="KW-0560">Oxidoreductase</keyword>
<name>A0A0Q3T499_9HYPH</name>
<protein>
    <submittedName>
        <fullName evidence="5">Dihydroflavonol-4-reductase</fullName>
    </submittedName>
    <submittedName>
        <fullName evidence="4">Epimerase</fullName>
    </submittedName>
</protein>
<comment type="similarity">
    <text evidence="2">Belongs to the NAD(P)-dependent epimerase/dehydratase family. Dihydroflavonol-4-reductase subfamily.</text>
</comment>
<reference evidence="5 7" key="2">
    <citation type="submission" date="2017-02" db="EMBL/GenBank/DDBJ databases">
        <authorList>
            <person name="Peterson S.W."/>
        </authorList>
    </citation>
    <scope>NUCLEOTIDE SEQUENCE [LARGE SCALE GENOMIC DNA]</scope>
    <source>
        <strain evidence="5 7">DSM 9653</strain>
    </source>
</reference>
<dbReference type="SUPFAM" id="SSF51735">
    <property type="entry name" value="NAD(P)-binding Rossmann-fold domains"/>
    <property type="match status" value="1"/>
</dbReference>
<dbReference type="GO" id="GO:0016616">
    <property type="term" value="F:oxidoreductase activity, acting on the CH-OH group of donors, NAD or NADP as acceptor"/>
    <property type="evidence" value="ECO:0007669"/>
    <property type="project" value="TreeGrafter"/>
</dbReference>
<dbReference type="Gene3D" id="3.40.50.720">
    <property type="entry name" value="NAD(P)-binding Rossmann-like Domain"/>
    <property type="match status" value="1"/>
</dbReference>
<dbReference type="Proteomes" id="UP000190130">
    <property type="component" value="Unassembled WGS sequence"/>
</dbReference>
<dbReference type="STRING" id="53254.SAMN05660750_03380"/>
<dbReference type="Proteomes" id="UP000051562">
    <property type="component" value="Unassembled WGS sequence"/>
</dbReference>
<reference evidence="4 6" key="1">
    <citation type="submission" date="2015-10" db="EMBL/GenBank/DDBJ databases">
        <title>Draft genome of Bosea thiooxidans.</title>
        <authorList>
            <person name="Wang X."/>
        </authorList>
    </citation>
    <scope>NUCLEOTIDE SEQUENCE [LARGE SCALE GENOMIC DNA]</scope>
    <source>
        <strain evidence="4 6">CGMCC 9174</strain>
    </source>
</reference>
<dbReference type="AlphaFoldDB" id="A0A0Q3T499"/>
<dbReference type="InterPro" id="IPR036291">
    <property type="entry name" value="NAD(P)-bd_dom_sf"/>
</dbReference>
<evidence type="ECO:0000313" key="5">
    <source>
        <dbReference type="EMBL" id="SKB97541.1"/>
    </source>
</evidence>
<dbReference type="EMBL" id="FUYX01000009">
    <property type="protein sequence ID" value="SKB97541.1"/>
    <property type="molecule type" value="Genomic_DNA"/>
</dbReference>
<dbReference type="PANTHER" id="PTHR10366:SF564">
    <property type="entry name" value="STEROL-4-ALPHA-CARBOXYLATE 3-DEHYDROGENASE, DECARBOXYLATING"/>
    <property type="match status" value="1"/>
</dbReference>
<dbReference type="FunFam" id="3.40.50.720:FF:000336">
    <property type="entry name" value="Aldehyde reductase"/>
    <property type="match status" value="1"/>
</dbReference>
<gene>
    <name evidence="4" type="ORF">ARD30_01380</name>
    <name evidence="5" type="ORF">SAMN05660750_03380</name>
</gene>
<feature type="domain" description="NAD-dependent epimerase/dehydratase" evidence="3">
    <location>
        <begin position="6"/>
        <end position="243"/>
    </location>
</feature>
<accession>A0A0Q3T499</accession>
<dbReference type="PANTHER" id="PTHR10366">
    <property type="entry name" value="NAD DEPENDENT EPIMERASE/DEHYDRATASE"/>
    <property type="match status" value="1"/>
</dbReference>
<proteinExistence type="inferred from homology"/>
<keyword evidence="6" id="KW-1185">Reference proteome</keyword>